<evidence type="ECO:0000313" key="2">
    <source>
        <dbReference type="Proteomes" id="UP000198598"/>
    </source>
</evidence>
<accession>A0A1I1MRP1</accession>
<sequence length="59" mass="7185">MENKHQQEIKQLRVQAFLFSDQSKLIQQQLQELADWRNENQFICQAIRARQRQEISTLQ</sequence>
<dbReference type="AlphaFoldDB" id="A0A1I1MRP1"/>
<keyword evidence="2" id="KW-1185">Reference proteome</keyword>
<evidence type="ECO:0000313" key="1">
    <source>
        <dbReference type="EMBL" id="SFC88029.1"/>
    </source>
</evidence>
<reference evidence="1 2" key="1">
    <citation type="submission" date="2016-10" db="EMBL/GenBank/DDBJ databases">
        <authorList>
            <person name="de Groot N.N."/>
        </authorList>
    </citation>
    <scope>NUCLEOTIDE SEQUENCE [LARGE SCALE GENOMIC DNA]</scope>
    <source>
        <strain evidence="1 2">DSM 26130</strain>
    </source>
</reference>
<name>A0A1I1MRP1_9BACT</name>
<proteinExistence type="predicted"/>
<dbReference type="Proteomes" id="UP000198598">
    <property type="component" value="Unassembled WGS sequence"/>
</dbReference>
<dbReference type="EMBL" id="FOLQ01000002">
    <property type="protein sequence ID" value="SFC88029.1"/>
    <property type="molecule type" value="Genomic_DNA"/>
</dbReference>
<protein>
    <submittedName>
        <fullName evidence="1">Uncharacterized protein</fullName>
    </submittedName>
</protein>
<dbReference type="RefSeq" id="WP_093824841.1">
    <property type="nucleotide sequence ID" value="NZ_FOLQ01000002.1"/>
</dbReference>
<organism evidence="1 2">
    <name type="scientific">Spirosoma endophyticum</name>
    <dbReference type="NCBI Taxonomy" id="662367"/>
    <lineage>
        <taxon>Bacteria</taxon>
        <taxon>Pseudomonadati</taxon>
        <taxon>Bacteroidota</taxon>
        <taxon>Cytophagia</taxon>
        <taxon>Cytophagales</taxon>
        <taxon>Cytophagaceae</taxon>
        <taxon>Spirosoma</taxon>
    </lineage>
</organism>
<gene>
    <name evidence="1" type="ORF">SAMN05216167_102684</name>
</gene>